<evidence type="ECO:0000313" key="3">
    <source>
        <dbReference type="Proteomes" id="UP000077552"/>
    </source>
</evidence>
<feature type="transmembrane region" description="Helical" evidence="1">
    <location>
        <begin position="33"/>
        <end position="55"/>
    </location>
</feature>
<accession>A0A1A9LCX3</accession>
<dbReference type="STRING" id="1385699.A7A78_04245"/>
<dbReference type="Proteomes" id="UP000077552">
    <property type="component" value="Unassembled WGS sequence"/>
</dbReference>
<keyword evidence="1" id="KW-0472">Membrane</keyword>
<protein>
    <submittedName>
        <fullName evidence="2">Uracil phosphoribosyltransferase</fullName>
    </submittedName>
</protein>
<proteinExistence type="predicted"/>
<keyword evidence="1" id="KW-1133">Transmembrane helix</keyword>
<reference evidence="2 3" key="1">
    <citation type="submission" date="2016-05" db="EMBL/GenBank/DDBJ databases">
        <title>Genome sequencing of Vitellibacter soesokkakensis RSSK-12.</title>
        <authorList>
            <person name="Thevarajoo S."/>
            <person name="Selvaratnam C."/>
            <person name="Goh K.M."/>
            <person name="Chan K.-G."/>
            <person name="Chong C.S."/>
        </authorList>
    </citation>
    <scope>NUCLEOTIDE SEQUENCE [LARGE SCALE GENOMIC DNA]</scope>
    <source>
        <strain evidence="2 3">RSSK-12</strain>
    </source>
</reference>
<name>A0A1A9LCX3_9FLAO</name>
<keyword evidence="1" id="KW-0812">Transmembrane</keyword>
<keyword evidence="2" id="KW-0808">Transferase</keyword>
<organism evidence="2 3">
    <name type="scientific">Aequorivita soesokkakensis</name>
    <dbReference type="NCBI Taxonomy" id="1385699"/>
    <lineage>
        <taxon>Bacteria</taxon>
        <taxon>Pseudomonadati</taxon>
        <taxon>Bacteroidota</taxon>
        <taxon>Flavobacteriia</taxon>
        <taxon>Flavobacteriales</taxon>
        <taxon>Flavobacteriaceae</taxon>
        <taxon>Aequorivita</taxon>
    </lineage>
</organism>
<dbReference type="AlphaFoldDB" id="A0A1A9LCX3"/>
<keyword evidence="2" id="KW-0328">Glycosyltransferase</keyword>
<dbReference type="GO" id="GO:0016757">
    <property type="term" value="F:glycosyltransferase activity"/>
    <property type="evidence" value="ECO:0007669"/>
    <property type="project" value="UniProtKB-KW"/>
</dbReference>
<dbReference type="Pfam" id="PF19868">
    <property type="entry name" value="DUF6341"/>
    <property type="match status" value="1"/>
</dbReference>
<dbReference type="RefSeq" id="WP_068762122.1">
    <property type="nucleotide sequence ID" value="NZ_LXIE01000023.1"/>
</dbReference>
<evidence type="ECO:0000313" key="2">
    <source>
        <dbReference type="EMBL" id="OAD91033.1"/>
    </source>
</evidence>
<sequence length="75" mass="9028">MTWKGFWEGIASLFENVLFKPYDWLTSIQFDSWWLANIVSWIFLTIGAVAFIYWLMKLKDFNENTESTYTFDENP</sequence>
<dbReference type="OrthoDB" id="1467828at2"/>
<dbReference type="InterPro" id="IPR045922">
    <property type="entry name" value="DUF6341"/>
</dbReference>
<dbReference type="EMBL" id="LXIE01000023">
    <property type="protein sequence ID" value="OAD91033.1"/>
    <property type="molecule type" value="Genomic_DNA"/>
</dbReference>
<gene>
    <name evidence="2" type="ORF">A7A78_04245</name>
</gene>
<keyword evidence="3" id="KW-1185">Reference proteome</keyword>
<comment type="caution">
    <text evidence="2">The sequence shown here is derived from an EMBL/GenBank/DDBJ whole genome shotgun (WGS) entry which is preliminary data.</text>
</comment>
<evidence type="ECO:0000256" key="1">
    <source>
        <dbReference type="SAM" id="Phobius"/>
    </source>
</evidence>